<dbReference type="AlphaFoldDB" id="A0A1Y2FI45"/>
<dbReference type="InterPro" id="IPR043153">
    <property type="entry name" value="DENN_C"/>
</dbReference>
<comment type="caution">
    <text evidence="3">The sequence shown here is derived from an EMBL/GenBank/DDBJ whole genome shotgun (WGS) entry which is preliminary data.</text>
</comment>
<dbReference type="PROSITE" id="PS50211">
    <property type="entry name" value="DENN"/>
    <property type="match status" value="1"/>
</dbReference>
<dbReference type="OMA" id="RCEEWRK"/>
<dbReference type="GO" id="GO:0031410">
    <property type="term" value="C:cytoplasmic vesicle"/>
    <property type="evidence" value="ECO:0007669"/>
    <property type="project" value="TreeGrafter"/>
</dbReference>
<feature type="region of interest" description="Disordered" evidence="1">
    <location>
        <begin position="92"/>
        <end position="127"/>
    </location>
</feature>
<organism evidence="3 4">
    <name type="scientific">Protomyces lactucae-debilis</name>
    <dbReference type="NCBI Taxonomy" id="2754530"/>
    <lineage>
        <taxon>Eukaryota</taxon>
        <taxon>Fungi</taxon>
        <taxon>Dikarya</taxon>
        <taxon>Ascomycota</taxon>
        <taxon>Taphrinomycotina</taxon>
        <taxon>Taphrinomycetes</taxon>
        <taxon>Taphrinales</taxon>
        <taxon>Protomycetaceae</taxon>
        <taxon>Protomyces</taxon>
    </lineage>
</organism>
<gene>
    <name evidence="3" type="ORF">BCR37DRAFT_291164</name>
</gene>
<dbReference type="InterPro" id="IPR051696">
    <property type="entry name" value="DENN_Domain_GEFs"/>
</dbReference>
<dbReference type="OrthoDB" id="6019893at2759"/>
<name>A0A1Y2FI45_PROLT</name>
<dbReference type="GeneID" id="63783462"/>
<keyword evidence="4" id="KW-1185">Reference proteome</keyword>
<dbReference type="Pfam" id="PF03455">
    <property type="entry name" value="dDENN"/>
    <property type="match status" value="1"/>
</dbReference>
<dbReference type="EMBL" id="MCFI01000008">
    <property type="protein sequence ID" value="ORY83054.1"/>
    <property type="molecule type" value="Genomic_DNA"/>
</dbReference>
<feature type="compositionally biased region" description="Polar residues" evidence="1">
    <location>
        <begin position="96"/>
        <end position="117"/>
    </location>
</feature>
<dbReference type="InterPro" id="IPR005112">
    <property type="entry name" value="dDENN_dom"/>
</dbReference>
<dbReference type="SMART" id="SM00799">
    <property type="entry name" value="DENN"/>
    <property type="match status" value="1"/>
</dbReference>
<evidence type="ECO:0000313" key="3">
    <source>
        <dbReference type="EMBL" id="ORY83054.1"/>
    </source>
</evidence>
<dbReference type="PANTHER" id="PTHR12296">
    <property type="entry name" value="DENN DOMAIN-CONTAINING PROTEIN 4"/>
    <property type="match status" value="1"/>
</dbReference>
<protein>
    <submittedName>
        <fullName evidence="3">AEX-3 domain-domain-containing protein</fullName>
    </submittedName>
</protein>
<proteinExistence type="predicted"/>
<evidence type="ECO:0000313" key="4">
    <source>
        <dbReference type="Proteomes" id="UP000193685"/>
    </source>
</evidence>
<dbReference type="InterPro" id="IPR001194">
    <property type="entry name" value="cDENN_dom"/>
</dbReference>
<dbReference type="GO" id="GO:0032483">
    <property type="term" value="P:regulation of Rab protein signal transduction"/>
    <property type="evidence" value="ECO:0007669"/>
    <property type="project" value="TreeGrafter"/>
</dbReference>
<dbReference type="SMART" id="SM00801">
    <property type="entry name" value="dDENN"/>
    <property type="match status" value="1"/>
</dbReference>
<feature type="domain" description="UDENN" evidence="2">
    <location>
        <begin position="136"/>
        <end position="870"/>
    </location>
</feature>
<dbReference type="PANTHER" id="PTHR12296:SF21">
    <property type="entry name" value="DENN DOMAIN-CONTAINING PROTEIN 3"/>
    <property type="match status" value="1"/>
</dbReference>
<evidence type="ECO:0000256" key="1">
    <source>
        <dbReference type="SAM" id="MobiDB-lite"/>
    </source>
</evidence>
<reference evidence="3 4" key="1">
    <citation type="submission" date="2016-07" db="EMBL/GenBank/DDBJ databases">
        <title>Pervasive Adenine N6-methylation of Active Genes in Fungi.</title>
        <authorList>
            <consortium name="DOE Joint Genome Institute"/>
            <person name="Mondo S.J."/>
            <person name="Dannebaum R.O."/>
            <person name="Kuo R.C."/>
            <person name="Labutti K."/>
            <person name="Haridas S."/>
            <person name="Kuo A."/>
            <person name="Salamov A."/>
            <person name="Ahrendt S.R."/>
            <person name="Lipzen A."/>
            <person name="Sullivan W."/>
            <person name="Andreopoulos W.B."/>
            <person name="Clum A."/>
            <person name="Lindquist E."/>
            <person name="Daum C."/>
            <person name="Ramamoorthy G.K."/>
            <person name="Gryganskyi A."/>
            <person name="Culley D."/>
            <person name="Magnuson J.K."/>
            <person name="James T.Y."/>
            <person name="O'Malley M.A."/>
            <person name="Stajich J.E."/>
            <person name="Spatafora J.W."/>
            <person name="Visel A."/>
            <person name="Grigoriev I.V."/>
        </authorList>
    </citation>
    <scope>NUCLEOTIDE SEQUENCE [LARGE SCALE GENOMIC DNA]</scope>
    <source>
        <strain evidence="3 4">12-1054</strain>
    </source>
</reference>
<evidence type="ECO:0000259" key="2">
    <source>
        <dbReference type="PROSITE" id="PS50211"/>
    </source>
</evidence>
<dbReference type="SMART" id="SM00800">
    <property type="entry name" value="uDENN"/>
    <property type="match status" value="1"/>
</dbReference>
<dbReference type="Pfam" id="PF02141">
    <property type="entry name" value="DENN"/>
    <property type="match status" value="1"/>
</dbReference>
<dbReference type="Proteomes" id="UP000193685">
    <property type="component" value="Unassembled WGS sequence"/>
</dbReference>
<dbReference type="Pfam" id="PF03456">
    <property type="entry name" value="uDENN"/>
    <property type="match status" value="1"/>
</dbReference>
<dbReference type="InterPro" id="IPR037516">
    <property type="entry name" value="Tripartite_DENN"/>
</dbReference>
<accession>A0A1Y2FI45</accession>
<sequence>MPHIADHFFIAGLPEDYHFTDHKSETRSRDAATRRAKTLRTKGRVQAVRKVVDNRPDTAEQKQVLFQILTRLDDTFELRPLDLPISSARIEDDDSCSSLDETTLRQASDSEGSSDTAPSPPMTASGYAHVIPDRKSTMQAEGLHPLSKKYPPKLLSRYPDLFDCNRLSFPDYLPMFVFPDDMNIKLSEERPNAVWHSFSLTQASGEHIHGTCIILWVQVTHAQAEQLEAACEAWQQAHLSQEDKELASSLSSRLAEQRARLSQLLLRLAQATSIERERLADTIEECEEKIAMYASMLKPLRMDGMSQGAVYWAPRAYGVLGQEAAFQRTWRDWLLATCASYFPNELQHVPLPTHTEAPLLPLERYIVQFLSETPFPPLGQSRISLPMRTTTLSIIREPANEVPGSRRIDLYPLFRALSIINIVKLCEAALLESRIVLISAHTSMLSLAAQGLLSLLWPFEWQGVFIPVLPRRLVQGLEAPTPYIMGINAAWTNIEYPIGSDVVLCHLDNNTIDGTVPELPSGIRRKFTSLLSQASMMHSVYQLPYGPPTYCIDAYPHNSVVFGPGACKTDGPSELNALLLNRGYASEDTIQGAPPALNVFAKHEIRPLQVVQRTSTATRSVSTMMGSLDSNRRRMHHSNFPSMSRRRGSVISIDDLLLYDSGGSSETSPESSITSRGLHTMYSMQPPASAYAASTLFSTMPSIKEDYQQPLHTSNALNLIVHREGHQMRQSTATNKAKGQRCAFSLEPIDGPFYTCLHCGLLVAAKHVHDISLPCLPAAFDSAEVRAAFLRSFATLMRDYRLSTRPTVFGIRTQRDREQIFHFDKEAFLTHTAAQLGCARHAESFLDRFSQTSLFSGFIDARCKVAIGHGSIALFDDIILAKVKRSKAGLFGIRSEPTVLRDMSCLYRQITSAPGANTQHLPEGWQSDITTPPAVLRTTHLLYPWNNAF</sequence>
<dbReference type="Gene3D" id="3.40.50.11500">
    <property type="match status" value="1"/>
</dbReference>
<dbReference type="InterPro" id="IPR005113">
    <property type="entry name" value="uDENN_dom"/>
</dbReference>
<dbReference type="RefSeq" id="XP_040725635.1">
    <property type="nucleotide sequence ID" value="XM_040866863.1"/>
</dbReference>